<reference evidence="1 2" key="1">
    <citation type="submission" date="2019-03" db="EMBL/GenBank/DDBJ databases">
        <title>Draft genome sequences of novel Actinobacteria.</title>
        <authorList>
            <person name="Sahin N."/>
            <person name="Ay H."/>
            <person name="Saygin H."/>
        </authorList>
    </citation>
    <scope>NUCLEOTIDE SEQUENCE [LARGE SCALE GENOMIC DNA]</scope>
    <source>
        <strain evidence="1 2">7K502</strain>
    </source>
</reference>
<accession>A0A4R4YXU8</accession>
<dbReference type="Gene3D" id="2.30.30.40">
    <property type="entry name" value="SH3 Domains"/>
    <property type="match status" value="1"/>
</dbReference>
<dbReference type="AlphaFoldDB" id="A0A4R4YXU8"/>
<dbReference type="Proteomes" id="UP000294947">
    <property type="component" value="Unassembled WGS sequence"/>
</dbReference>
<organism evidence="1 2">
    <name type="scientific">Saccharopolyspora elongata</name>
    <dbReference type="NCBI Taxonomy" id="2530387"/>
    <lineage>
        <taxon>Bacteria</taxon>
        <taxon>Bacillati</taxon>
        <taxon>Actinomycetota</taxon>
        <taxon>Actinomycetes</taxon>
        <taxon>Pseudonocardiales</taxon>
        <taxon>Pseudonocardiaceae</taxon>
        <taxon>Saccharopolyspora</taxon>
    </lineage>
</organism>
<dbReference type="OrthoDB" id="3574655at2"/>
<comment type="caution">
    <text evidence="1">The sequence shown here is derived from an EMBL/GenBank/DDBJ whole genome shotgun (WGS) entry which is preliminary data.</text>
</comment>
<sequence>MFLLPRPLLLLGAGVLGVSYLAGTGQVGFGVGEPGPCTFHVTADVLNVRSGPGSGEARVGRLGNGEEVTATPNVVGGFRDLGGARWAAAEFLAPVPGSSCDP</sequence>
<dbReference type="RefSeq" id="WP_132486326.1">
    <property type="nucleotide sequence ID" value="NZ_SMKW01000021.1"/>
</dbReference>
<dbReference type="EMBL" id="SMKW01000021">
    <property type="protein sequence ID" value="TDD50328.1"/>
    <property type="molecule type" value="Genomic_DNA"/>
</dbReference>
<name>A0A4R4YXU8_9PSEU</name>
<protein>
    <submittedName>
        <fullName evidence="1">SH3 domain-containing protein</fullName>
    </submittedName>
</protein>
<gene>
    <name evidence="1" type="ORF">E1288_17420</name>
</gene>
<evidence type="ECO:0000313" key="2">
    <source>
        <dbReference type="Proteomes" id="UP000294947"/>
    </source>
</evidence>
<keyword evidence="2" id="KW-1185">Reference proteome</keyword>
<evidence type="ECO:0000313" key="1">
    <source>
        <dbReference type="EMBL" id="TDD50328.1"/>
    </source>
</evidence>
<proteinExistence type="predicted"/>